<dbReference type="InterPro" id="IPR035595">
    <property type="entry name" value="UDP_glycos_trans_CS"/>
</dbReference>
<proteinExistence type="inferred from homology"/>
<dbReference type="Gene3D" id="3.40.50.2000">
    <property type="entry name" value="Glycogen Phosphorylase B"/>
    <property type="match status" value="2"/>
</dbReference>
<protein>
    <recommendedName>
        <fullName evidence="5">Glycosyltransferase</fullName>
        <ecNumber evidence="5">2.4.1.-</ecNumber>
    </recommendedName>
</protein>
<dbReference type="EC" id="2.4.1.-" evidence="5"/>
<dbReference type="GO" id="GO:0035251">
    <property type="term" value="F:UDP-glucosyltransferase activity"/>
    <property type="evidence" value="ECO:0007669"/>
    <property type="project" value="InterPro"/>
</dbReference>
<reference evidence="6 7" key="2">
    <citation type="journal article" date="2017" name="Front. Plant Sci.">
        <title>Gene Classification and Mining of Molecular Markers Useful in Red Clover (Trifolium pratense) Breeding.</title>
        <authorList>
            <person name="Istvanek J."/>
            <person name="Dluhosova J."/>
            <person name="Dluhos P."/>
            <person name="Patkova L."/>
            <person name="Nedelnik J."/>
            <person name="Repkova J."/>
        </authorList>
    </citation>
    <scope>NUCLEOTIDE SEQUENCE [LARGE SCALE GENOMIC DNA]</scope>
    <source>
        <strain evidence="7">cv. Tatra</strain>
        <tissue evidence="6">Young leaves</tissue>
    </source>
</reference>
<dbReference type="SUPFAM" id="SSF53756">
    <property type="entry name" value="UDP-Glycosyltransferase/glycogen phosphorylase"/>
    <property type="match status" value="1"/>
</dbReference>
<gene>
    <name evidence="6" type="ORF">L195_g017713</name>
</gene>
<dbReference type="Proteomes" id="UP000236291">
    <property type="component" value="Unassembled WGS sequence"/>
</dbReference>
<dbReference type="FunFam" id="3.40.50.2000:FF:000020">
    <property type="entry name" value="Glycosyltransferase"/>
    <property type="match status" value="1"/>
</dbReference>
<name>A0A2K3MUV8_TRIPR</name>
<dbReference type="ExpressionAtlas" id="A0A2K3MUV8">
    <property type="expression patterns" value="baseline"/>
</dbReference>
<dbReference type="PANTHER" id="PTHR48048:SF30">
    <property type="entry name" value="GLYCOSYLTRANSFERASE"/>
    <property type="match status" value="1"/>
</dbReference>
<dbReference type="STRING" id="57577.A0A2K3MUV8"/>
<keyword evidence="3 4" id="KW-0808">Transferase</keyword>
<accession>A0A2K3MUV8</accession>
<dbReference type="AlphaFoldDB" id="A0A2K3MUV8"/>
<keyword evidence="2 4" id="KW-0328">Glycosyltransferase</keyword>
<dbReference type="CDD" id="cd03784">
    <property type="entry name" value="GT1_Gtf-like"/>
    <property type="match status" value="1"/>
</dbReference>
<evidence type="ECO:0000256" key="1">
    <source>
        <dbReference type="ARBA" id="ARBA00009995"/>
    </source>
</evidence>
<evidence type="ECO:0000256" key="4">
    <source>
        <dbReference type="RuleBase" id="RU003718"/>
    </source>
</evidence>
<dbReference type="PROSITE" id="PS00375">
    <property type="entry name" value="UDPGT"/>
    <property type="match status" value="1"/>
</dbReference>
<sequence length="489" mass="54413">MVETTTIVLYPAPGIGHIISMVQLSKLLLTHYQQQQHFSITILLTNGFQDHPSINSYINRISSSHPSIIFHTLPTITVTTTTTTQSMAATAFQFIKSNTVNVESKLRQISLTSVIKSFIIDMFCASAMDIASSMGIPVYCFFTSGAAVLALYSYFPKIHSETTKSFREMNGVEIVAPGNAPLEAVLMPEPVLDREDPAYWEMVYFCEHLSMAKGIVVNTFRELEVKAVKAVEDGDCFPDRKRTPPSIYCIGPLIADAQQSDEASDGKDCLSWLDKQPSKSVVYLCFGSRGSFSIAQLKEIAEGLERSGHRFLWVVKRPIQENHGTNQVDNTTGEFELSSVLPSGFIERTKERGLVVRSWAPQVEVLSRESVGGFVSHCGWNSVLEGVVAGVPMIAWPLYAEQHVNRNVMVEDMKVAVAVEQSEGDRFVSGEEVEKRVRELMESEKGTEIRERSLKFKDMARDAFGELELELNVVFCCFASADFGIGYFC</sequence>
<evidence type="ECO:0000256" key="5">
    <source>
        <dbReference type="RuleBase" id="RU362057"/>
    </source>
</evidence>
<organism evidence="6 7">
    <name type="scientific">Trifolium pratense</name>
    <name type="common">Red clover</name>
    <dbReference type="NCBI Taxonomy" id="57577"/>
    <lineage>
        <taxon>Eukaryota</taxon>
        <taxon>Viridiplantae</taxon>
        <taxon>Streptophyta</taxon>
        <taxon>Embryophyta</taxon>
        <taxon>Tracheophyta</taxon>
        <taxon>Spermatophyta</taxon>
        <taxon>Magnoliopsida</taxon>
        <taxon>eudicotyledons</taxon>
        <taxon>Gunneridae</taxon>
        <taxon>Pentapetalae</taxon>
        <taxon>rosids</taxon>
        <taxon>fabids</taxon>
        <taxon>Fabales</taxon>
        <taxon>Fabaceae</taxon>
        <taxon>Papilionoideae</taxon>
        <taxon>50 kb inversion clade</taxon>
        <taxon>NPAAA clade</taxon>
        <taxon>Hologalegina</taxon>
        <taxon>IRL clade</taxon>
        <taxon>Trifolieae</taxon>
        <taxon>Trifolium</taxon>
    </lineage>
</organism>
<dbReference type="EMBL" id="ASHM01012584">
    <property type="protein sequence ID" value="PNX94536.1"/>
    <property type="molecule type" value="Genomic_DNA"/>
</dbReference>
<evidence type="ECO:0000256" key="2">
    <source>
        <dbReference type="ARBA" id="ARBA00022676"/>
    </source>
</evidence>
<comment type="caution">
    <text evidence="6">The sequence shown here is derived from an EMBL/GenBank/DDBJ whole genome shotgun (WGS) entry which is preliminary data.</text>
</comment>
<reference evidence="6 7" key="1">
    <citation type="journal article" date="2014" name="Am. J. Bot.">
        <title>Genome assembly and annotation for red clover (Trifolium pratense; Fabaceae).</title>
        <authorList>
            <person name="Istvanek J."/>
            <person name="Jaros M."/>
            <person name="Krenek A."/>
            <person name="Repkova J."/>
        </authorList>
    </citation>
    <scope>NUCLEOTIDE SEQUENCE [LARGE SCALE GENOMIC DNA]</scope>
    <source>
        <strain evidence="7">cv. Tatra</strain>
        <tissue evidence="6">Young leaves</tissue>
    </source>
</reference>
<comment type="similarity">
    <text evidence="1 4">Belongs to the UDP-glycosyltransferase family.</text>
</comment>
<evidence type="ECO:0000256" key="3">
    <source>
        <dbReference type="ARBA" id="ARBA00022679"/>
    </source>
</evidence>
<evidence type="ECO:0000313" key="7">
    <source>
        <dbReference type="Proteomes" id="UP000236291"/>
    </source>
</evidence>
<evidence type="ECO:0000313" key="6">
    <source>
        <dbReference type="EMBL" id="PNX94536.1"/>
    </source>
</evidence>
<dbReference type="InterPro" id="IPR002213">
    <property type="entry name" value="UDP_glucos_trans"/>
</dbReference>
<dbReference type="Pfam" id="PF00201">
    <property type="entry name" value="UDPGT"/>
    <property type="match status" value="1"/>
</dbReference>
<dbReference type="InterPro" id="IPR050481">
    <property type="entry name" value="UDP-glycosyltransf_plant"/>
</dbReference>
<dbReference type="PANTHER" id="PTHR48048">
    <property type="entry name" value="GLYCOSYLTRANSFERASE"/>
    <property type="match status" value="1"/>
</dbReference>